<proteinExistence type="inferred from homology"/>
<dbReference type="AlphaFoldDB" id="A0A3Q2ZQI4"/>
<dbReference type="InterPro" id="IPR011022">
    <property type="entry name" value="Arrestin_C-like"/>
</dbReference>
<dbReference type="InterPro" id="IPR014756">
    <property type="entry name" value="Ig_E-set"/>
</dbReference>
<reference evidence="3" key="2">
    <citation type="submission" date="2025-09" db="UniProtKB">
        <authorList>
            <consortium name="Ensembl"/>
        </authorList>
    </citation>
    <scope>IDENTIFICATION</scope>
</reference>
<evidence type="ECO:0000313" key="4">
    <source>
        <dbReference type="Proteomes" id="UP000264800"/>
    </source>
</evidence>
<comment type="similarity">
    <text evidence="1">Belongs to the arrestin family.</text>
</comment>
<dbReference type="PANTHER" id="PTHR11188">
    <property type="entry name" value="ARRESTIN DOMAIN CONTAINING PROTEIN"/>
    <property type="match status" value="1"/>
</dbReference>
<dbReference type="Gene3D" id="2.60.40.640">
    <property type="match status" value="2"/>
</dbReference>
<organism evidence="3 4">
    <name type="scientific">Kryptolebias marmoratus</name>
    <name type="common">Mangrove killifish</name>
    <name type="synonym">Rivulus marmoratus</name>
    <dbReference type="NCBI Taxonomy" id="37003"/>
    <lineage>
        <taxon>Eukaryota</taxon>
        <taxon>Metazoa</taxon>
        <taxon>Chordata</taxon>
        <taxon>Craniata</taxon>
        <taxon>Vertebrata</taxon>
        <taxon>Euteleostomi</taxon>
        <taxon>Actinopterygii</taxon>
        <taxon>Neopterygii</taxon>
        <taxon>Teleostei</taxon>
        <taxon>Neoteleostei</taxon>
        <taxon>Acanthomorphata</taxon>
        <taxon>Ovalentaria</taxon>
        <taxon>Atherinomorphae</taxon>
        <taxon>Cyprinodontiformes</taxon>
        <taxon>Rivulidae</taxon>
        <taxon>Kryptolebias</taxon>
    </lineage>
</organism>
<dbReference type="GeneTree" id="ENSGT00940000164012"/>
<dbReference type="Proteomes" id="UP000264800">
    <property type="component" value="Unplaced"/>
</dbReference>
<accession>A0A3Q2ZQI4</accession>
<dbReference type="InterPro" id="IPR050357">
    <property type="entry name" value="Arrestin_domain-protein"/>
</dbReference>
<dbReference type="GO" id="GO:0005737">
    <property type="term" value="C:cytoplasm"/>
    <property type="evidence" value="ECO:0007669"/>
    <property type="project" value="TreeGrafter"/>
</dbReference>
<dbReference type="STRING" id="37003.ENSKMAP00000006098"/>
<protein>
    <recommendedName>
        <fullName evidence="2">Arrestin C-terminal-like domain-containing protein</fullName>
    </recommendedName>
</protein>
<name>A0A3Q2ZQI4_KRYMA</name>
<dbReference type="InterPro" id="IPR011021">
    <property type="entry name" value="Arrestin-like_N"/>
</dbReference>
<dbReference type="InterPro" id="IPR014752">
    <property type="entry name" value="Arrestin-like_C"/>
</dbReference>
<sequence>MVCSQLSIFEAKIRYIKANGPFSEGDAITGTVSFHLTKETKVKSASVKAKGDAHVHWTEGSGDDETSYTAHRRYFKDKQFFVAENANGVTCLCTELVYGNTLIGVLPKGSHHFKFSLKIPSESMPSSFKGAHGHIVYMLEAKISRKWRWSSTVKKELNFLSNLFFYDVFQCPQSGSVNKKLGVFSNKESIHMHFVCVRVCVLGDTLSAFAKVCNSSSKSMRFKFSVLQKTVFRASGSTNTSSNVLFKAVGNTVGPKSEATCSCNIKIPTSAIYNMDNCEIISVEHVLKVYLDISFRVDPEVVFPLVIAPSSSTSPDEEVEPSPFGAFGAPSYSDFPAGSGVSQYPAPVPTQPANPASGYEWPQNAPSYGFSAAALAYQPEVQPPSYTSLFDDCQGAVERSDLDQKRT</sequence>
<feature type="domain" description="Arrestin C-terminal-like" evidence="2">
    <location>
        <begin position="186"/>
        <end position="312"/>
    </location>
</feature>
<dbReference type="GO" id="GO:0015031">
    <property type="term" value="P:protein transport"/>
    <property type="evidence" value="ECO:0007669"/>
    <property type="project" value="TreeGrafter"/>
</dbReference>
<evidence type="ECO:0000256" key="1">
    <source>
        <dbReference type="ARBA" id="ARBA00005298"/>
    </source>
</evidence>
<evidence type="ECO:0000259" key="2">
    <source>
        <dbReference type="SMART" id="SM01017"/>
    </source>
</evidence>
<dbReference type="Pfam" id="PF00339">
    <property type="entry name" value="Arrestin_N"/>
    <property type="match status" value="1"/>
</dbReference>
<dbReference type="SUPFAM" id="SSF81296">
    <property type="entry name" value="E set domains"/>
    <property type="match status" value="2"/>
</dbReference>
<dbReference type="Pfam" id="PF02752">
    <property type="entry name" value="Arrestin_C"/>
    <property type="match status" value="1"/>
</dbReference>
<keyword evidence="4" id="KW-1185">Reference proteome</keyword>
<dbReference type="Ensembl" id="ENSKMAT00000006204.1">
    <property type="protein sequence ID" value="ENSKMAP00000006098.1"/>
    <property type="gene ID" value="ENSKMAG00000004630.1"/>
</dbReference>
<evidence type="ECO:0000313" key="3">
    <source>
        <dbReference type="Ensembl" id="ENSKMAP00000006098.1"/>
    </source>
</evidence>
<dbReference type="PANTHER" id="PTHR11188:SF135">
    <property type="entry name" value="ARRESTIN DOMAIN CONTAINING 3-LIKE-RELATED"/>
    <property type="match status" value="1"/>
</dbReference>
<dbReference type="GO" id="GO:0005886">
    <property type="term" value="C:plasma membrane"/>
    <property type="evidence" value="ECO:0007669"/>
    <property type="project" value="TreeGrafter"/>
</dbReference>
<dbReference type="SMART" id="SM01017">
    <property type="entry name" value="Arrestin_C"/>
    <property type="match status" value="1"/>
</dbReference>
<reference evidence="3" key="1">
    <citation type="submission" date="2025-08" db="UniProtKB">
        <authorList>
            <consortium name="Ensembl"/>
        </authorList>
    </citation>
    <scope>IDENTIFICATION</scope>
</reference>
<dbReference type="OMA" id="SFNQWPQ"/>
<dbReference type="GO" id="GO:0007399">
    <property type="term" value="P:nervous system development"/>
    <property type="evidence" value="ECO:0007669"/>
    <property type="project" value="UniProtKB-ARBA"/>
</dbReference>